<evidence type="ECO:0000256" key="1">
    <source>
        <dbReference type="SAM" id="MobiDB-lite"/>
    </source>
</evidence>
<dbReference type="Proteomes" id="UP001556692">
    <property type="component" value="Unassembled WGS sequence"/>
</dbReference>
<evidence type="ECO:0000313" key="2">
    <source>
        <dbReference type="EMBL" id="MEX0409743.1"/>
    </source>
</evidence>
<dbReference type="EMBL" id="JBDPGJ010000012">
    <property type="protein sequence ID" value="MEX0409743.1"/>
    <property type="molecule type" value="Genomic_DNA"/>
</dbReference>
<feature type="region of interest" description="Disordered" evidence="1">
    <location>
        <begin position="459"/>
        <end position="480"/>
    </location>
</feature>
<comment type="caution">
    <text evidence="2">The sequence shown here is derived from an EMBL/GenBank/DDBJ whole genome shotgun (WGS) entry which is preliminary data.</text>
</comment>
<sequence>MIVYFDALMQSDLFDREWYLKKYPDVAATGVDPIVHYLQHGAKEGRDPGPLFDTRWYLEEYPDASKVNPLIDHITRGQALGRQTKASPQVENVSIEEQAEIVRDSDLFDREWYLKKYPDVAASGANPIMHYLRHGAKEGRDPGPLFDTRWYMKEYPDASKVNPLIDHIMRGQALGRHTKASAQVENVFIEEQAEIVRDSDLFDREWYLKKYPDVAATGVDPIVHYLQHGAKEGRDPGPLFDTRWYLEEYPDASKVNPLIDHISRGQALGRQTKASPQVENVSIEEQAEIVRDSDLFDREWYLKKYPDVAASGANPIMHYLRHGAKGGRDPGPLFDTRWYLEEYPDASKVNPLIDHITRGQALGRQTKASPQVENLSAEEQAAIIRKSDLFDREWYLKKYPDVAASGANPIMHYLRHGAKEGRDPGPFFATNWYQKVHSDVDASKVNPLVDHIMRGQALGRQTKPSMPPPIQKGGLSHSEGRHRLPLSDSTINEVSPIPHAFREIASLPPSTGALPELEIAHGFPIIPSPPVVGPNGVVPKQDFSPRSPRRGTLLMANEVDVLCIPEGATLERYAAILDAFAQLSGTTSQGLFTVNSAADRTWPVPASDMPDLTAPAFAAGPRQIRDFWFTSTLSLVVSLGDENESIATPGEAVRAYQCELSNPPRLRRVGTGRLSGYSPSFVEIVLDNPWQPVLLELSDPAENTLALCVLSFPSLGRGGMHYAEFLAASEGIGNFEHLSRYMEARANEMLALNPAHRLPRIRFRLAGASGAELGMQQSTLVWLRSLGFQVEAFLSGERSDPDRLHATGLDVLANEWEDAPGLNLPADGLPTIAALSGAAFAAESPVGGAMTRFAPYLVADEGTGRPRLSVFLPDDPGLIELQSDAAPSDFPDVTAMPRAIAPVCIRFRPRGDKNLVAEVLPIPITREPPLLSACADRAPTETFCLFQATNPEQTNRFLASLTAQEGVKGLSLVALPASNLSVGDREALRVVIDRYAPDRYKIWPTSLVRGLEVSQLLQFAGTHDAIFLASDSVILHDYRTLYTLQQLLTVESTASAACVLMYEGVGAKMTAVSQAEAGYFPHRIGLAGGPHLVLGARNDVLEAMPNSTFPVMANTLSATLLSRRALEETKLARLEAASFGLASARLGYRNLCTSVVRGSTIRRPTAAEVMDPLGFRAVTPAQWLDLLSRVTLIEELR</sequence>
<proteinExistence type="predicted"/>
<protein>
    <submittedName>
        <fullName evidence="2">Uncharacterized protein</fullName>
    </submittedName>
</protein>
<gene>
    <name evidence="2" type="ORF">ABGN05_29335</name>
</gene>
<reference evidence="2 3" key="1">
    <citation type="submission" date="2024-05" db="EMBL/GenBank/DDBJ databases">
        <authorList>
            <person name="Jiang F."/>
        </authorList>
    </citation>
    <scope>NUCLEOTIDE SEQUENCE [LARGE SCALE GENOMIC DNA]</scope>
    <source>
        <strain evidence="2 3">LZ166</strain>
    </source>
</reference>
<dbReference type="RefSeq" id="WP_367957609.1">
    <property type="nucleotide sequence ID" value="NZ_JBDPGJ010000012.1"/>
</dbReference>
<organism evidence="2 3">
    <name type="scientific">Aquibium pacificus</name>
    <dbReference type="NCBI Taxonomy" id="3153579"/>
    <lineage>
        <taxon>Bacteria</taxon>
        <taxon>Pseudomonadati</taxon>
        <taxon>Pseudomonadota</taxon>
        <taxon>Alphaproteobacteria</taxon>
        <taxon>Hyphomicrobiales</taxon>
        <taxon>Phyllobacteriaceae</taxon>
        <taxon>Aquibium</taxon>
    </lineage>
</organism>
<name>A0ABV3SSH4_9HYPH</name>
<evidence type="ECO:0000313" key="3">
    <source>
        <dbReference type="Proteomes" id="UP001556692"/>
    </source>
</evidence>
<accession>A0ABV3SSH4</accession>
<keyword evidence="3" id="KW-1185">Reference proteome</keyword>